<dbReference type="PROSITE" id="PS00166">
    <property type="entry name" value="ENOYL_COA_HYDRATASE"/>
    <property type="match status" value="1"/>
</dbReference>
<dbReference type="PANTHER" id="PTHR43459">
    <property type="entry name" value="ENOYL-COA HYDRATASE"/>
    <property type="match status" value="1"/>
</dbReference>
<protein>
    <submittedName>
        <fullName evidence="3">Enoyl-CoA hydratase/carnithine racemase</fullName>
    </submittedName>
</protein>
<dbReference type="Gene3D" id="3.90.226.10">
    <property type="entry name" value="2-enoyl-CoA Hydratase, Chain A, domain 1"/>
    <property type="match status" value="1"/>
</dbReference>
<dbReference type="PANTHER" id="PTHR43459:SF1">
    <property type="entry name" value="EG:BACN32G11.4 PROTEIN"/>
    <property type="match status" value="1"/>
</dbReference>
<evidence type="ECO:0000313" key="4">
    <source>
        <dbReference type="Proteomes" id="UP000028534"/>
    </source>
</evidence>
<comment type="similarity">
    <text evidence="1 2">Belongs to the enoyl-CoA hydratase/isomerase family.</text>
</comment>
<reference evidence="3 4" key="1">
    <citation type="submission" date="2014-03" db="EMBL/GenBank/DDBJ databases">
        <title>Genome sequence of Sphingobium yanoikuyae B1.</title>
        <authorList>
            <person name="Gan H.M."/>
            <person name="Gan H.Y."/>
            <person name="Savka M.A."/>
        </authorList>
    </citation>
    <scope>NUCLEOTIDE SEQUENCE [LARGE SCALE GENOMIC DNA]</scope>
    <source>
        <strain evidence="3 4">B1</strain>
    </source>
</reference>
<name>A0A084EKL1_SPHYA</name>
<dbReference type="RefSeq" id="WP_037519836.1">
    <property type="nucleotide sequence ID" value="NZ_JGVR01000015.1"/>
</dbReference>
<dbReference type="EMBL" id="JGVR01000015">
    <property type="protein sequence ID" value="KEZ18503.1"/>
    <property type="molecule type" value="Genomic_DNA"/>
</dbReference>
<proteinExistence type="inferred from homology"/>
<dbReference type="PATRIC" id="fig|13690.10.peg.2599"/>
<dbReference type="GO" id="GO:0003824">
    <property type="term" value="F:catalytic activity"/>
    <property type="evidence" value="ECO:0007669"/>
    <property type="project" value="InterPro"/>
</dbReference>
<dbReference type="SUPFAM" id="SSF52096">
    <property type="entry name" value="ClpP/crotonase"/>
    <property type="match status" value="1"/>
</dbReference>
<dbReference type="eggNOG" id="COG1024">
    <property type="taxonomic scope" value="Bacteria"/>
</dbReference>
<evidence type="ECO:0000256" key="2">
    <source>
        <dbReference type="RuleBase" id="RU003707"/>
    </source>
</evidence>
<gene>
    <name evidence="3" type="ORF">CP98_02533</name>
</gene>
<comment type="caution">
    <text evidence="3">The sequence shown here is derived from an EMBL/GenBank/DDBJ whole genome shotgun (WGS) entry which is preliminary data.</text>
</comment>
<dbReference type="Pfam" id="PF00378">
    <property type="entry name" value="ECH_1"/>
    <property type="match status" value="1"/>
</dbReference>
<dbReference type="STRING" id="13690.AX777_12000"/>
<dbReference type="Gene3D" id="1.10.12.10">
    <property type="entry name" value="Lyase 2-enoyl-coa Hydratase, Chain A, domain 2"/>
    <property type="match status" value="1"/>
</dbReference>
<evidence type="ECO:0000256" key="1">
    <source>
        <dbReference type="ARBA" id="ARBA00005254"/>
    </source>
</evidence>
<evidence type="ECO:0000313" key="3">
    <source>
        <dbReference type="EMBL" id="KEZ18503.1"/>
    </source>
</evidence>
<accession>A0A084EKL1</accession>
<dbReference type="AlphaFoldDB" id="A0A084EKL1"/>
<dbReference type="InterPro" id="IPR001753">
    <property type="entry name" value="Enoyl-CoA_hydra/iso"/>
</dbReference>
<dbReference type="InterPro" id="IPR029045">
    <property type="entry name" value="ClpP/crotonase-like_dom_sf"/>
</dbReference>
<sequence length="255" mass="27198">MTLRLEHDGAVAIVTLDRPDRRNAFTMAMRGEIATLFDDLAQDDGVRAVVLTGAGGHFCSGADTGEMGAADSAAFLKRMRALHRMIRAIMATPKPVIAAVDGVCVGAGWSLALACDLILASPNASFAQLFGRIGYAPDAGAIWQLARLLGPMRAKEIVYSGRTLDADEALQLGLILSIEADRPVRDAAIDLAARIAQGPPIALAMSKQLFEATTLSFGQFLDREFMVQPLLATTADHREGLAAARDKRPPNFIGR</sequence>
<dbReference type="Proteomes" id="UP000028534">
    <property type="component" value="Unassembled WGS sequence"/>
</dbReference>
<organism evidence="3 4">
    <name type="scientific">Sphingobium yanoikuyae</name>
    <name type="common">Sphingomonas yanoikuyae</name>
    <dbReference type="NCBI Taxonomy" id="13690"/>
    <lineage>
        <taxon>Bacteria</taxon>
        <taxon>Pseudomonadati</taxon>
        <taxon>Pseudomonadota</taxon>
        <taxon>Alphaproteobacteria</taxon>
        <taxon>Sphingomonadales</taxon>
        <taxon>Sphingomonadaceae</taxon>
        <taxon>Sphingobium</taxon>
    </lineage>
</organism>
<dbReference type="InterPro" id="IPR014748">
    <property type="entry name" value="Enoyl-CoA_hydra_C"/>
</dbReference>
<dbReference type="CDD" id="cd06558">
    <property type="entry name" value="crotonase-like"/>
    <property type="match status" value="1"/>
</dbReference>
<dbReference type="InterPro" id="IPR018376">
    <property type="entry name" value="Enoyl-CoA_hyd/isom_CS"/>
</dbReference>